<dbReference type="GO" id="GO:0016887">
    <property type="term" value="F:ATP hydrolysis activity"/>
    <property type="evidence" value="ECO:0007669"/>
    <property type="project" value="InterPro"/>
</dbReference>
<dbReference type="KEGG" id="cans:GP473_07785"/>
<dbReference type="Pfam" id="PF00005">
    <property type="entry name" value="ABC_tran"/>
    <property type="match status" value="1"/>
</dbReference>
<feature type="domain" description="ABC transporter" evidence="5">
    <location>
        <begin position="11"/>
        <end position="251"/>
    </location>
</feature>
<keyword evidence="4" id="KW-1278">Translocase</keyword>
<dbReference type="SUPFAM" id="SSF52540">
    <property type="entry name" value="P-loop containing nucleoside triphosphate hydrolases"/>
    <property type="match status" value="1"/>
</dbReference>
<dbReference type="FunFam" id="3.40.50.300:FF:000134">
    <property type="entry name" value="Iron-enterobactin ABC transporter ATP-binding protein"/>
    <property type="match status" value="1"/>
</dbReference>
<dbReference type="Gene3D" id="3.40.50.300">
    <property type="entry name" value="P-loop containing nucleotide triphosphate hydrolases"/>
    <property type="match status" value="1"/>
</dbReference>
<accession>A0A7G7YQ03</accession>
<dbReference type="PROSITE" id="PS50893">
    <property type="entry name" value="ABC_TRANSPORTER_2"/>
    <property type="match status" value="1"/>
</dbReference>
<sequence length="274" mass="29649">MPEAPAGMPLVETCNMSFRYPKAPTATVEGVNVRIDPGERCAIIGPNGSGKSTLLSLLAGLNMPEEGSVHLQGVDTRTMGRRECARKVTLMPQVLPPVPGISVRELVAQGRFAESGVWGMLRHTSGKDEDTVACLVAAGVEVFADRDVDSLSGGERQRVRLALALRQHAPLLLLDEPLAHLDIHHQFDMLDTVSHVAEEQKLGVVAVLHELDLAVRWAKRVVVVHNGHLVADGKTSEVLTPDLLRRVFHLEARVTRQQTLEIVGQAECVGEASG</sequence>
<name>A0A7G7YQ03_9CORY</name>
<dbReference type="CDD" id="cd03214">
    <property type="entry name" value="ABC_Iron-Siderophores_B12_Hemin"/>
    <property type="match status" value="1"/>
</dbReference>
<organism evidence="6 7">
    <name type="scientific">Corynebacterium anserum</name>
    <dbReference type="NCBI Taxonomy" id="2684406"/>
    <lineage>
        <taxon>Bacteria</taxon>
        <taxon>Bacillati</taxon>
        <taxon>Actinomycetota</taxon>
        <taxon>Actinomycetes</taxon>
        <taxon>Mycobacteriales</taxon>
        <taxon>Corynebacteriaceae</taxon>
        <taxon>Corynebacterium</taxon>
    </lineage>
</organism>
<dbReference type="InterPro" id="IPR027417">
    <property type="entry name" value="P-loop_NTPase"/>
</dbReference>
<evidence type="ECO:0000256" key="2">
    <source>
        <dbReference type="ARBA" id="ARBA00022741"/>
    </source>
</evidence>
<dbReference type="GO" id="GO:0005524">
    <property type="term" value="F:ATP binding"/>
    <property type="evidence" value="ECO:0007669"/>
    <property type="project" value="UniProtKB-KW"/>
</dbReference>
<dbReference type="Proteomes" id="UP000515275">
    <property type="component" value="Chromosome"/>
</dbReference>
<keyword evidence="2" id="KW-0547">Nucleotide-binding</keyword>
<dbReference type="SMART" id="SM00382">
    <property type="entry name" value="AAA"/>
    <property type="match status" value="1"/>
</dbReference>
<evidence type="ECO:0000259" key="5">
    <source>
        <dbReference type="PROSITE" id="PS50893"/>
    </source>
</evidence>
<evidence type="ECO:0000256" key="3">
    <source>
        <dbReference type="ARBA" id="ARBA00022840"/>
    </source>
</evidence>
<gene>
    <name evidence="6" type="ORF">GP473_07785</name>
</gene>
<dbReference type="InterPro" id="IPR017871">
    <property type="entry name" value="ABC_transporter-like_CS"/>
</dbReference>
<evidence type="ECO:0000256" key="4">
    <source>
        <dbReference type="ARBA" id="ARBA00022967"/>
    </source>
</evidence>
<dbReference type="EMBL" id="CP046883">
    <property type="protein sequence ID" value="QNH96573.1"/>
    <property type="molecule type" value="Genomic_DNA"/>
</dbReference>
<dbReference type="PANTHER" id="PTHR42794">
    <property type="entry name" value="HEMIN IMPORT ATP-BINDING PROTEIN HMUV"/>
    <property type="match status" value="1"/>
</dbReference>
<dbReference type="PROSITE" id="PS00211">
    <property type="entry name" value="ABC_TRANSPORTER_1"/>
    <property type="match status" value="1"/>
</dbReference>
<proteinExistence type="predicted"/>
<keyword evidence="1" id="KW-0813">Transport</keyword>
<evidence type="ECO:0000313" key="7">
    <source>
        <dbReference type="Proteomes" id="UP000515275"/>
    </source>
</evidence>
<dbReference type="InterPro" id="IPR003439">
    <property type="entry name" value="ABC_transporter-like_ATP-bd"/>
</dbReference>
<evidence type="ECO:0000256" key="1">
    <source>
        <dbReference type="ARBA" id="ARBA00022448"/>
    </source>
</evidence>
<protein>
    <submittedName>
        <fullName evidence="6">ATP-binding cassette domain-containing protein</fullName>
    </submittedName>
</protein>
<keyword evidence="3 6" id="KW-0067">ATP-binding</keyword>
<dbReference type="PANTHER" id="PTHR42794:SF1">
    <property type="entry name" value="HEMIN IMPORT ATP-BINDING PROTEIN HMUV"/>
    <property type="match status" value="1"/>
</dbReference>
<evidence type="ECO:0000313" key="6">
    <source>
        <dbReference type="EMBL" id="QNH96573.1"/>
    </source>
</evidence>
<dbReference type="InterPro" id="IPR003593">
    <property type="entry name" value="AAA+_ATPase"/>
</dbReference>
<keyword evidence="7" id="KW-1185">Reference proteome</keyword>
<reference evidence="6 7" key="1">
    <citation type="submission" date="2019-12" db="EMBL/GenBank/DDBJ databases">
        <title>Corynebacterium sp. nov., isolated from feces of the Anser Albifrons in China.</title>
        <authorList>
            <person name="Liu Q."/>
        </authorList>
    </citation>
    <scope>NUCLEOTIDE SEQUENCE [LARGE SCALE GENOMIC DNA]</scope>
    <source>
        <strain evidence="6 7">23H37-10</strain>
    </source>
</reference>
<dbReference type="AlphaFoldDB" id="A0A7G7YQ03"/>